<dbReference type="InterPro" id="IPR032675">
    <property type="entry name" value="LRR_dom_sf"/>
</dbReference>
<comment type="caution">
    <text evidence="3">The sequence shown here is derived from an EMBL/GenBank/DDBJ whole genome shotgun (WGS) entry which is preliminary data.</text>
</comment>
<keyword evidence="2" id="KW-1133">Transmembrane helix</keyword>
<feature type="region of interest" description="Disordered" evidence="1">
    <location>
        <begin position="174"/>
        <end position="213"/>
    </location>
</feature>
<dbReference type="EMBL" id="BMAT01010781">
    <property type="protein sequence ID" value="GFR60645.1"/>
    <property type="molecule type" value="Genomic_DNA"/>
</dbReference>
<evidence type="ECO:0000256" key="1">
    <source>
        <dbReference type="SAM" id="MobiDB-lite"/>
    </source>
</evidence>
<organism evidence="3 4">
    <name type="scientific">Elysia marginata</name>
    <dbReference type="NCBI Taxonomy" id="1093978"/>
    <lineage>
        <taxon>Eukaryota</taxon>
        <taxon>Metazoa</taxon>
        <taxon>Spiralia</taxon>
        <taxon>Lophotrochozoa</taxon>
        <taxon>Mollusca</taxon>
        <taxon>Gastropoda</taxon>
        <taxon>Heterobranchia</taxon>
        <taxon>Euthyneura</taxon>
        <taxon>Panpulmonata</taxon>
        <taxon>Sacoglossa</taxon>
        <taxon>Placobranchoidea</taxon>
        <taxon>Plakobranchidae</taxon>
        <taxon>Elysia</taxon>
    </lineage>
</organism>
<dbReference type="SUPFAM" id="SSF52047">
    <property type="entry name" value="RNI-like"/>
    <property type="match status" value="1"/>
</dbReference>
<dbReference type="Gene3D" id="3.80.10.10">
    <property type="entry name" value="Ribonuclease Inhibitor"/>
    <property type="match status" value="1"/>
</dbReference>
<dbReference type="SUPFAM" id="SSF52058">
    <property type="entry name" value="L domain-like"/>
    <property type="match status" value="1"/>
</dbReference>
<proteinExistence type="predicted"/>
<evidence type="ECO:0000256" key="2">
    <source>
        <dbReference type="SAM" id="Phobius"/>
    </source>
</evidence>
<dbReference type="Proteomes" id="UP000762676">
    <property type="component" value="Unassembled WGS sequence"/>
</dbReference>
<keyword evidence="4" id="KW-1185">Reference proteome</keyword>
<dbReference type="AlphaFoldDB" id="A0AAV4EJ53"/>
<feature type="transmembrane region" description="Helical" evidence="2">
    <location>
        <begin position="471"/>
        <end position="496"/>
    </location>
</feature>
<feature type="compositionally biased region" description="Polar residues" evidence="1">
    <location>
        <begin position="174"/>
        <end position="195"/>
    </location>
</feature>
<keyword evidence="2" id="KW-0472">Membrane</keyword>
<accession>A0AAV4EJ53</accession>
<evidence type="ECO:0000313" key="3">
    <source>
        <dbReference type="EMBL" id="GFR60645.1"/>
    </source>
</evidence>
<sequence length="532" mass="59273">MSQNFETILPPTWAQICTFTQDNNILGFYVDHLPAERVFSIRCSVSQEDAWSFVTFQTWLKGFTGFSVFLTVECADRGTISLPWPMKAKGLVGLKVSRCRLKDKYADVMNPDISAMADQLRVLDMRDSVWLSDTAAFEFMIRPEVLLGMTADYDCGQDSTLEYMVMSNVTDTLRSHSGASMNQGTDSDSGTTKQSINHEKNASGASAGRSINHGSSTNALNDAIMRLSQSSNISDTLAVSLNEPKSSAANNKASPTQTGYQELLMNIQSVQHTCVYEKLKVLDESCPSVMSAHHFSIMVQGGSYPEVRKMNYSFSGLPEIPRELREFRVYFPKLAYLDLTKNFIRHVALPNPAQIPASPHLSLDLRYNHITNINLSMIYSWAAAKDIYIDIRFNPIDCECHMNDLLLAMKKNDFFNGLLEPYKYLKDIACYSPLSLKGQKLSCIELSCSGPTSNSLAAEYARNNSLSQTNLAVLLVFCCLATAILAVVIVVLILYLRKYRFAVGKGVVNMDMSQRNNSSDDVEGDQRTENLS</sequence>
<protein>
    <submittedName>
        <fullName evidence="3">Protein toll</fullName>
    </submittedName>
</protein>
<gene>
    <name evidence="3" type="ORF">ElyMa_005412700</name>
</gene>
<name>A0AAV4EJ53_9GAST</name>
<keyword evidence="2" id="KW-0812">Transmembrane</keyword>
<evidence type="ECO:0000313" key="4">
    <source>
        <dbReference type="Proteomes" id="UP000762676"/>
    </source>
</evidence>
<reference evidence="3 4" key="1">
    <citation type="journal article" date="2021" name="Elife">
        <title>Chloroplast acquisition without the gene transfer in kleptoplastic sea slugs, Plakobranchus ocellatus.</title>
        <authorList>
            <person name="Maeda T."/>
            <person name="Takahashi S."/>
            <person name="Yoshida T."/>
            <person name="Shimamura S."/>
            <person name="Takaki Y."/>
            <person name="Nagai Y."/>
            <person name="Toyoda A."/>
            <person name="Suzuki Y."/>
            <person name="Arimoto A."/>
            <person name="Ishii H."/>
            <person name="Satoh N."/>
            <person name="Nishiyama T."/>
            <person name="Hasebe M."/>
            <person name="Maruyama T."/>
            <person name="Minagawa J."/>
            <person name="Obokata J."/>
            <person name="Shigenobu S."/>
        </authorList>
    </citation>
    <scope>NUCLEOTIDE SEQUENCE [LARGE SCALE GENOMIC DNA]</scope>
</reference>